<dbReference type="Proteomes" id="UP000265520">
    <property type="component" value="Unassembled WGS sequence"/>
</dbReference>
<name>A0A392SI14_9FABA</name>
<keyword evidence="2" id="KW-1185">Reference proteome</keyword>
<evidence type="ECO:0000313" key="1">
    <source>
        <dbReference type="EMBL" id="MCI48533.1"/>
    </source>
</evidence>
<organism evidence="1 2">
    <name type="scientific">Trifolium medium</name>
    <dbReference type="NCBI Taxonomy" id="97028"/>
    <lineage>
        <taxon>Eukaryota</taxon>
        <taxon>Viridiplantae</taxon>
        <taxon>Streptophyta</taxon>
        <taxon>Embryophyta</taxon>
        <taxon>Tracheophyta</taxon>
        <taxon>Spermatophyta</taxon>
        <taxon>Magnoliopsida</taxon>
        <taxon>eudicotyledons</taxon>
        <taxon>Gunneridae</taxon>
        <taxon>Pentapetalae</taxon>
        <taxon>rosids</taxon>
        <taxon>fabids</taxon>
        <taxon>Fabales</taxon>
        <taxon>Fabaceae</taxon>
        <taxon>Papilionoideae</taxon>
        <taxon>50 kb inversion clade</taxon>
        <taxon>NPAAA clade</taxon>
        <taxon>Hologalegina</taxon>
        <taxon>IRL clade</taxon>
        <taxon>Trifolieae</taxon>
        <taxon>Trifolium</taxon>
    </lineage>
</organism>
<evidence type="ECO:0000313" key="2">
    <source>
        <dbReference type="Proteomes" id="UP000265520"/>
    </source>
</evidence>
<protein>
    <submittedName>
        <fullName evidence="1">Uncharacterized protein</fullName>
    </submittedName>
</protein>
<comment type="caution">
    <text evidence="1">The sequence shown here is derived from an EMBL/GenBank/DDBJ whole genome shotgun (WGS) entry which is preliminary data.</text>
</comment>
<reference evidence="1 2" key="1">
    <citation type="journal article" date="2018" name="Front. Plant Sci.">
        <title>Red Clover (Trifolium pratense) and Zigzag Clover (T. medium) - A Picture of Genomic Similarities and Differences.</title>
        <authorList>
            <person name="Dluhosova J."/>
            <person name="Istvanek J."/>
            <person name="Nedelnik J."/>
            <person name="Repkova J."/>
        </authorList>
    </citation>
    <scope>NUCLEOTIDE SEQUENCE [LARGE SCALE GENOMIC DNA]</scope>
    <source>
        <strain evidence="2">cv. 10/8</strain>
        <tissue evidence="1">Leaf</tissue>
    </source>
</reference>
<dbReference type="EMBL" id="LXQA010387743">
    <property type="protein sequence ID" value="MCI48533.1"/>
    <property type="molecule type" value="Genomic_DNA"/>
</dbReference>
<dbReference type="AlphaFoldDB" id="A0A392SI14"/>
<feature type="non-terminal residue" evidence="1">
    <location>
        <position position="80"/>
    </location>
</feature>
<sequence>MYPWYAAPGYMTWYFRISHPYMMPLPAGDPPRPCELEAIVQEEAEEEGPLASSLTDTIDRMRRIAEDLLASGELPEGSRA</sequence>
<accession>A0A392SI14</accession>
<proteinExistence type="predicted"/>